<name>A0A1F5YZU9_9BACT</name>
<dbReference type="EMBL" id="MFJF01000026">
    <property type="protein sequence ID" value="OGG05729.1"/>
    <property type="molecule type" value="Genomic_DNA"/>
</dbReference>
<comment type="caution">
    <text evidence="1">The sequence shown here is derived from an EMBL/GenBank/DDBJ whole genome shotgun (WGS) entry which is preliminary data.</text>
</comment>
<accession>A0A1F5YZU9</accession>
<evidence type="ECO:0000313" key="2">
    <source>
        <dbReference type="Proteomes" id="UP000177354"/>
    </source>
</evidence>
<reference evidence="1 2" key="1">
    <citation type="journal article" date="2016" name="Nat. Commun.">
        <title>Thousands of microbial genomes shed light on interconnected biogeochemical processes in an aquifer system.</title>
        <authorList>
            <person name="Anantharaman K."/>
            <person name="Brown C.T."/>
            <person name="Hug L.A."/>
            <person name="Sharon I."/>
            <person name="Castelle C.J."/>
            <person name="Probst A.J."/>
            <person name="Thomas B.C."/>
            <person name="Singh A."/>
            <person name="Wilkins M.J."/>
            <person name="Karaoz U."/>
            <person name="Brodie E.L."/>
            <person name="Williams K.H."/>
            <person name="Hubbard S.S."/>
            <person name="Banfield J.F."/>
        </authorList>
    </citation>
    <scope>NUCLEOTIDE SEQUENCE [LARGE SCALE GENOMIC DNA]</scope>
</reference>
<protein>
    <submittedName>
        <fullName evidence="1">Uncharacterized protein</fullName>
    </submittedName>
</protein>
<evidence type="ECO:0000313" key="1">
    <source>
        <dbReference type="EMBL" id="OGG05729.1"/>
    </source>
</evidence>
<sequence>MIDENSALFNDFMDLHDKYEKNPQIWQSEFNRKGEKIVGIIREWERRLCSHSEKGSYGKYSANLADKFWYLVRNDFSKIDFIGVKAISST</sequence>
<proteinExistence type="predicted"/>
<dbReference type="AlphaFoldDB" id="A0A1F5YZU9"/>
<organism evidence="1 2">
    <name type="scientific">Candidatus Gottesmanbacteria bacterium RIFCSPHIGHO2_01_FULL_40_15</name>
    <dbReference type="NCBI Taxonomy" id="1798376"/>
    <lineage>
        <taxon>Bacteria</taxon>
        <taxon>Candidatus Gottesmaniibacteriota</taxon>
    </lineage>
</organism>
<gene>
    <name evidence="1" type="ORF">A2777_05075</name>
</gene>
<dbReference type="Proteomes" id="UP000177354">
    <property type="component" value="Unassembled WGS sequence"/>
</dbReference>